<evidence type="ECO:0008006" key="2">
    <source>
        <dbReference type="Google" id="ProtNLM"/>
    </source>
</evidence>
<comment type="caution">
    <text evidence="1">The sequence shown here is derived from an EMBL/GenBank/DDBJ whole genome shotgun (WGS) entry which is preliminary data.</text>
</comment>
<dbReference type="EMBL" id="DTMF01000252">
    <property type="protein sequence ID" value="HGF34745.1"/>
    <property type="molecule type" value="Genomic_DNA"/>
</dbReference>
<dbReference type="InterPro" id="IPR036105">
    <property type="entry name" value="DiNase_FeMo-co_biosyn_sf"/>
</dbReference>
<name>A0A7C3Z2U9_9BACT</name>
<sequence length="177" mass="19672">MLAIPVLRSRVAPVLDWCSSIRIYPDEPGYQGSGQEIKVSHLEPGRRLEFLRDQGVTTLICGALSPDLRHYAARLGIKVVCGVAGEIEEVRRSYWQNQLDRPQFYLPGCRGPRRYRSGWGCPGLNGVPGSGARVGKNCLCPECGFRQPHERGIPCYQMTCPRCGQQLVKEGRGVTET</sequence>
<accession>A0A7C3Z2U9</accession>
<reference evidence="1" key="1">
    <citation type="journal article" date="2020" name="mSystems">
        <title>Genome- and Community-Level Interaction Insights into Carbon Utilization and Element Cycling Functions of Hydrothermarchaeota in Hydrothermal Sediment.</title>
        <authorList>
            <person name="Zhou Z."/>
            <person name="Liu Y."/>
            <person name="Xu W."/>
            <person name="Pan J."/>
            <person name="Luo Z.H."/>
            <person name="Li M."/>
        </authorList>
    </citation>
    <scope>NUCLEOTIDE SEQUENCE [LARGE SCALE GENOMIC DNA]</scope>
    <source>
        <strain evidence="1">SpSt-897</strain>
    </source>
</reference>
<dbReference type="SUPFAM" id="SSF53146">
    <property type="entry name" value="Nitrogenase accessory factor-like"/>
    <property type="match status" value="1"/>
</dbReference>
<proteinExistence type="predicted"/>
<gene>
    <name evidence="1" type="ORF">ENW96_10210</name>
</gene>
<dbReference type="Gene3D" id="3.30.420.130">
    <property type="entry name" value="Dinitrogenase iron-molybdenum cofactor biosynthesis domain"/>
    <property type="match status" value="1"/>
</dbReference>
<dbReference type="AlphaFoldDB" id="A0A7C3Z2U9"/>
<evidence type="ECO:0000313" key="1">
    <source>
        <dbReference type="EMBL" id="HGF34745.1"/>
    </source>
</evidence>
<protein>
    <recommendedName>
        <fullName evidence="2">Dinitrogenase iron-molybdenum cofactor biosynthesis domain-containing protein</fullName>
    </recommendedName>
</protein>
<organism evidence="1">
    <name type="scientific">Desulfobacca acetoxidans</name>
    <dbReference type="NCBI Taxonomy" id="60893"/>
    <lineage>
        <taxon>Bacteria</taxon>
        <taxon>Pseudomonadati</taxon>
        <taxon>Thermodesulfobacteriota</taxon>
        <taxon>Desulfobaccia</taxon>
        <taxon>Desulfobaccales</taxon>
        <taxon>Desulfobaccaceae</taxon>
        <taxon>Desulfobacca</taxon>
    </lineage>
</organism>